<keyword evidence="1" id="KW-0472">Membrane</keyword>
<dbReference type="GO" id="GO:0016989">
    <property type="term" value="F:sigma factor antagonist activity"/>
    <property type="evidence" value="ECO:0007669"/>
    <property type="project" value="TreeGrafter"/>
</dbReference>
<dbReference type="PIRSF" id="PIRSF018266">
    <property type="entry name" value="FecR"/>
    <property type="match status" value="1"/>
</dbReference>
<dbReference type="Pfam" id="PF16344">
    <property type="entry name" value="FecR_C"/>
    <property type="match status" value="1"/>
</dbReference>
<evidence type="ECO:0000259" key="3">
    <source>
        <dbReference type="Pfam" id="PF16344"/>
    </source>
</evidence>
<dbReference type="Proteomes" id="UP000000310">
    <property type="component" value="Chromosome"/>
</dbReference>
<dbReference type="InterPro" id="IPR032508">
    <property type="entry name" value="FecR_C"/>
</dbReference>
<feature type="domain" description="Protein FecR C-terminal" evidence="3">
    <location>
        <begin position="258"/>
        <end position="325"/>
    </location>
</feature>
<accession>F0S692</accession>
<protein>
    <submittedName>
        <fullName evidence="4">Anti-FecI sigma factor, FecR</fullName>
    </submittedName>
</protein>
<dbReference type="InterPro" id="IPR006860">
    <property type="entry name" value="FecR"/>
</dbReference>
<dbReference type="Pfam" id="PF04773">
    <property type="entry name" value="FecR"/>
    <property type="match status" value="1"/>
</dbReference>
<feature type="domain" description="FecR protein" evidence="2">
    <location>
        <begin position="122"/>
        <end position="209"/>
    </location>
</feature>
<dbReference type="EMBL" id="CP002545">
    <property type="protein sequence ID" value="ADY53206.1"/>
    <property type="molecule type" value="Genomic_DNA"/>
</dbReference>
<dbReference type="Gene3D" id="2.60.120.1440">
    <property type="match status" value="1"/>
</dbReference>
<evidence type="ECO:0000313" key="5">
    <source>
        <dbReference type="Proteomes" id="UP000000310"/>
    </source>
</evidence>
<dbReference type="KEGG" id="psn:Pedsa_2664"/>
<evidence type="ECO:0000259" key="2">
    <source>
        <dbReference type="Pfam" id="PF04773"/>
    </source>
</evidence>
<dbReference type="RefSeq" id="WP_013633691.1">
    <property type="nucleotide sequence ID" value="NC_015177.1"/>
</dbReference>
<dbReference type="STRING" id="762903.Pedsa_2664"/>
<dbReference type="eggNOG" id="COG3712">
    <property type="taxonomic scope" value="Bacteria"/>
</dbReference>
<gene>
    <name evidence="4" type="ordered locus">Pedsa_2664</name>
</gene>
<evidence type="ECO:0000256" key="1">
    <source>
        <dbReference type="SAM" id="Phobius"/>
    </source>
</evidence>
<keyword evidence="1" id="KW-0812">Transmembrane</keyword>
<evidence type="ECO:0000313" key="4">
    <source>
        <dbReference type="EMBL" id="ADY53206.1"/>
    </source>
</evidence>
<keyword evidence="1" id="KW-1133">Transmembrane helix</keyword>
<dbReference type="PANTHER" id="PTHR30273">
    <property type="entry name" value="PERIPLASMIC SIGNAL SENSOR AND SIGMA FACTOR ACTIVATOR FECR-RELATED"/>
    <property type="match status" value="1"/>
</dbReference>
<dbReference type="HOGENOM" id="CLU_050192_2_2_10"/>
<reference evidence="4 5" key="1">
    <citation type="journal article" date="2011" name="Stand. Genomic Sci.">
        <title>Complete genome sequence of the gliding, heparinolytic Pedobacter saltans type strain (113).</title>
        <authorList>
            <person name="Liolios K."/>
            <person name="Sikorski J."/>
            <person name="Lu M."/>
            <person name="Nolan M."/>
            <person name="Lapidus A."/>
            <person name="Lucas S."/>
            <person name="Hammon N."/>
            <person name="Deshpande S."/>
            <person name="Cheng J.F."/>
            <person name="Tapia R."/>
            <person name="Han C."/>
            <person name="Goodwin L."/>
            <person name="Pitluck S."/>
            <person name="Huntemann M."/>
            <person name="Ivanova N."/>
            <person name="Pagani I."/>
            <person name="Mavromatis K."/>
            <person name="Ovchinikova G."/>
            <person name="Pati A."/>
            <person name="Chen A."/>
            <person name="Palaniappan K."/>
            <person name="Land M."/>
            <person name="Hauser L."/>
            <person name="Brambilla E.M."/>
            <person name="Kotsyurbenko O."/>
            <person name="Rohde M."/>
            <person name="Tindall B.J."/>
            <person name="Abt B."/>
            <person name="Goker M."/>
            <person name="Detter J.C."/>
            <person name="Woyke T."/>
            <person name="Bristow J."/>
            <person name="Eisen J.A."/>
            <person name="Markowitz V."/>
            <person name="Hugenholtz P."/>
            <person name="Klenk H.P."/>
            <person name="Kyrpides N.C."/>
        </authorList>
    </citation>
    <scope>NUCLEOTIDE SEQUENCE [LARGE SCALE GENOMIC DNA]</scope>
    <source>
        <strain evidence="5">ATCC 51119 / DSM 12145 / JCM 21818 / LMG 10337 / NBRC 100064 / NCIMB 13643</strain>
    </source>
</reference>
<dbReference type="InterPro" id="IPR012373">
    <property type="entry name" value="Ferrdict_sens_TM"/>
</dbReference>
<sequence>MQKTDLQELVAKYLNNACTPEEIHYLNEWYNSFDNEQNPIDLLSDLQQQQLKQRLRKRIKNNISLINRQPDETLNHNKRTTDRIYFLRAIAATVLIVLGIFLFRYHKVQPIMQEVVAFNQSKNIQKLILEDGSTVWLNPNSKITYPKEFKLTKREITMSGEIFFEVKPDAKRPFIIHSDNIVTRVLGTSFLVRAKKGTPAEVSVVTGKVSVRLQQQYEDAGVILYPDQKATYSKTDNVLKKGRESGNSDLSMWRKATLTFNNRALKDVLPILDEKFGVDITTSNKDLLNFSLEADFTDQSLPSILEMLEKSLDLKYEINGRKIILIKTINSKPMIDENN</sequence>
<dbReference type="AlphaFoldDB" id="F0S692"/>
<keyword evidence="5" id="KW-1185">Reference proteome</keyword>
<feature type="transmembrane region" description="Helical" evidence="1">
    <location>
        <begin position="85"/>
        <end position="105"/>
    </location>
</feature>
<dbReference type="OrthoDB" id="645173at2"/>
<name>F0S692_PSESL</name>
<reference evidence="5" key="2">
    <citation type="submission" date="2011-02" db="EMBL/GenBank/DDBJ databases">
        <title>The complete genome of Pedobacter saltans DSM 12145.</title>
        <authorList>
            <consortium name="US DOE Joint Genome Institute (JGI-PGF)"/>
            <person name="Lucas S."/>
            <person name="Copeland A."/>
            <person name="Lapidus A."/>
            <person name="Bruce D."/>
            <person name="Goodwin L."/>
            <person name="Pitluck S."/>
            <person name="Kyrpides N."/>
            <person name="Mavromatis K."/>
            <person name="Pagani I."/>
            <person name="Ivanova N."/>
            <person name="Ovchinnikova G."/>
            <person name="Lu M."/>
            <person name="Detter J.C."/>
            <person name="Han C."/>
            <person name="Land M."/>
            <person name="Hauser L."/>
            <person name="Markowitz V."/>
            <person name="Cheng J.-F."/>
            <person name="Hugenholtz P."/>
            <person name="Woyke T."/>
            <person name="Wu D."/>
            <person name="Tindall B."/>
            <person name="Pomrenke H.G."/>
            <person name="Brambilla E."/>
            <person name="Klenk H.-P."/>
            <person name="Eisen J.A."/>
        </authorList>
    </citation>
    <scope>NUCLEOTIDE SEQUENCE [LARGE SCALE GENOMIC DNA]</scope>
    <source>
        <strain evidence="5">ATCC 51119 / DSM 12145 / JCM 21818 / LMG 10337 / NBRC 100064 / NCIMB 13643</strain>
    </source>
</reference>
<dbReference type="PANTHER" id="PTHR30273:SF2">
    <property type="entry name" value="PROTEIN FECR"/>
    <property type="match status" value="1"/>
</dbReference>
<proteinExistence type="predicted"/>
<dbReference type="Gene3D" id="3.55.50.30">
    <property type="match status" value="1"/>
</dbReference>
<organism evidence="4 5">
    <name type="scientific">Pseudopedobacter saltans (strain ATCC 51119 / DSM 12145 / JCM 21818 / CCUG 39354 / LMG 10337 / NBRC 100064 / NCIMB 13643)</name>
    <name type="common">Pedobacter saltans</name>
    <dbReference type="NCBI Taxonomy" id="762903"/>
    <lineage>
        <taxon>Bacteria</taxon>
        <taxon>Pseudomonadati</taxon>
        <taxon>Bacteroidota</taxon>
        <taxon>Sphingobacteriia</taxon>
        <taxon>Sphingobacteriales</taxon>
        <taxon>Sphingobacteriaceae</taxon>
        <taxon>Pseudopedobacter</taxon>
    </lineage>
</organism>